<dbReference type="InParanoid" id="O16584"/>
<dbReference type="KEGG" id="cel:CELE_C33C12.1"/>
<dbReference type="RefSeq" id="NP_001364724.1">
    <property type="nucleotide sequence ID" value="NM_001377715.1"/>
</dbReference>
<dbReference type="PIR" id="T31968">
    <property type="entry name" value="T31968"/>
</dbReference>
<dbReference type="WormBase" id="C33C12.1">
    <property type="protein sequence ID" value="CE53851"/>
    <property type="gene ID" value="WBGene00016334"/>
</dbReference>
<dbReference type="HOGENOM" id="CLU_1714932_0_0_1"/>
<sequence>MRKSKKIRVLRLETAVFREKSTDVTLEVRNFVQIRNIVEGNPIFRRKIPKQSGKLKFGGNSSLKLQTEQLGQENRPKSPSVSLKPKRPEDFLTLASDDYKSEILPVLTGFKPILLETLRKSSKNSISQNFGQNFREKMLKIVTPA</sequence>
<gene>
    <name evidence="2 4" type="ORF">C33C12.1</name>
    <name evidence="2" type="ORF">CELE_C33C12.1</name>
</gene>
<feature type="region of interest" description="Disordered" evidence="1">
    <location>
        <begin position="67"/>
        <end position="86"/>
    </location>
</feature>
<dbReference type="PaxDb" id="6239-C33C12.1"/>
<evidence type="ECO:0000313" key="4">
    <source>
        <dbReference type="WormBase" id="C33C12.1"/>
    </source>
</evidence>
<proteinExistence type="predicted"/>
<name>O16584_CAEEL</name>
<dbReference type="EMBL" id="BX284602">
    <property type="protein sequence ID" value="CCD66448.2"/>
    <property type="molecule type" value="Genomic_DNA"/>
</dbReference>
<dbReference type="UCSC" id="C33C12.1">
    <property type="organism name" value="c. elegans"/>
</dbReference>
<dbReference type="AlphaFoldDB" id="O16584"/>
<feature type="compositionally biased region" description="Polar residues" evidence="1">
    <location>
        <begin position="67"/>
        <end position="81"/>
    </location>
</feature>
<dbReference type="GeneID" id="183150"/>
<dbReference type="CTD" id="183150"/>
<dbReference type="Proteomes" id="UP000001940">
    <property type="component" value="Chromosome II"/>
</dbReference>
<keyword evidence="3" id="KW-1185">Reference proteome</keyword>
<accession>O16584</accession>
<evidence type="ECO:0000313" key="3">
    <source>
        <dbReference type="Proteomes" id="UP000001940"/>
    </source>
</evidence>
<protein>
    <submittedName>
        <fullName evidence="2">Uncharacterized protein</fullName>
    </submittedName>
</protein>
<organism evidence="2 3">
    <name type="scientific">Caenorhabditis elegans</name>
    <dbReference type="NCBI Taxonomy" id="6239"/>
    <lineage>
        <taxon>Eukaryota</taxon>
        <taxon>Metazoa</taxon>
        <taxon>Ecdysozoa</taxon>
        <taxon>Nematoda</taxon>
        <taxon>Chromadorea</taxon>
        <taxon>Rhabditida</taxon>
        <taxon>Rhabditina</taxon>
        <taxon>Rhabditomorpha</taxon>
        <taxon>Rhabditoidea</taxon>
        <taxon>Rhabditidae</taxon>
        <taxon>Peloderinae</taxon>
        <taxon>Caenorhabditis</taxon>
    </lineage>
</organism>
<dbReference type="AGR" id="WB:WBGene00016334"/>
<evidence type="ECO:0000313" key="2">
    <source>
        <dbReference type="EMBL" id="CCD66448.2"/>
    </source>
</evidence>
<reference evidence="2 3" key="1">
    <citation type="journal article" date="1998" name="Science">
        <title>Genome sequence of the nematode C. elegans: a platform for investigating biology.</title>
        <authorList>
            <consortium name="The C. elegans sequencing consortium"/>
            <person name="Sulson J.E."/>
            <person name="Waterston R."/>
        </authorList>
    </citation>
    <scope>NUCLEOTIDE SEQUENCE [LARGE SCALE GENOMIC DNA]</scope>
    <source>
        <strain evidence="2 3">Bristol N2</strain>
    </source>
</reference>
<evidence type="ECO:0000256" key="1">
    <source>
        <dbReference type="SAM" id="MobiDB-lite"/>
    </source>
</evidence>